<sequence>MCLLLFVTVENNGDILSWLLDLAEQDPVPYMKHKILSLLIENPPFSQREASSPLSTETLVERLWLYMNSGSSHDCRLRCDVVDLLFKLYGMSRPSCLPKPELGMVVNLKQKKALLNTVQDPPDEPVEVEPIPEEPLPLEDDAVSETSHEDRKRKASSPLVSPVEAKMARMSDQEETFVDVMVKSEDERPPTPGENLSDYGAPPTPGGDSVKEESISSSPVMGLLEDMDSSRDSFPSLSSTAGSASGLGGPSEPQFSESRTSVSDPDVHKKKKKNKKHKHKVKREPVDVP</sequence>
<feature type="compositionally biased region" description="Acidic residues" evidence="1">
    <location>
        <begin position="121"/>
        <end position="143"/>
    </location>
</feature>
<feature type="compositionally biased region" description="Basic residues" evidence="1">
    <location>
        <begin position="268"/>
        <end position="282"/>
    </location>
</feature>
<dbReference type="STRING" id="307972.A0A2G8KV91"/>
<dbReference type="InterPro" id="IPR037813">
    <property type="entry name" value="TAF2"/>
</dbReference>
<feature type="region of interest" description="Disordered" evidence="1">
    <location>
        <begin position="116"/>
        <end position="289"/>
    </location>
</feature>
<feature type="compositionally biased region" description="Low complexity" evidence="1">
    <location>
        <begin position="232"/>
        <end position="244"/>
    </location>
</feature>
<protein>
    <submittedName>
        <fullName evidence="3">Putative transcription initiation factor TFIID subunit 2</fullName>
    </submittedName>
</protein>
<dbReference type="GO" id="GO:0006367">
    <property type="term" value="P:transcription initiation at RNA polymerase II promoter"/>
    <property type="evidence" value="ECO:0007669"/>
    <property type="project" value="TreeGrafter"/>
</dbReference>
<dbReference type="EMBL" id="MRZV01000351">
    <property type="protein sequence ID" value="PIK51911.1"/>
    <property type="molecule type" value="Genomic_DNA"/>
</dbReference>
<keyword evidence="4" id="KW-1185">Reference proteome</keyword>
<accession>A0A2G8KV91</accession>
<proteinExistence type="predicted"/>
<dbReference type="InterPro" id="IPR057991">
    <property type="entry name" value="TPR_TAF2_C"/>
</dbReference>
<feature type="domain" description="Transcription initiation factor TFIID subunit 2 TPR repeats" evidence="2">
    <location>
        <begin position="2"/>
        <end position="114"/>
    </location>
</feature>
<dbReference type="Pfam" id="PF25577">
    <property type="entry name" value="TPR_TAF2_C"/>
    <property type="match status" value="1"/>
</dbReference>
<dbReference type="GO" id="GO:0000976">
    <property type="term" value="F:transcription cis-regulatory region binding"/>
    <property type="evidence" value="ECO:0007669"/>
    <property type="project" value="TreeGrafter"/>
</dbReference>
<dbReference type="GO" id="GO:0005669">
    <property type="term" value="C:transcription factor TFIID complex"/>
    <property type="evidence" value="ECO:0007669"/>
    <property type="project" value="InterPro"/>
</dbReference>
<dbReference type="PANTHER" id="PTHR15137">
    <property type="entry name" value="TRANSCRIPTION INITIATION FACTOR TFIID"/>
    <property type="match status" value="1"/>
</dbReference>
<dbReference type="AlphaFoldDB" id="A0A2G8KV91"/>
<comment type="caution">
    <text evidence="3">The sequence shown here is derived from an EMBL/GenBank/DDBJ whole genome shotgun (WGS) entry which is preliminary data.</text>
</comment>
<reference evidence="3 4" key="1">
    <citation type="journal article" date="2017" name="PLoS Biol.">
        <title>The sea cucumber genome provides insights into morphological evolution and visceral regeneration.</title>
        <authorList>
            <person name="Zhang X."/>
            <person name="Sun L."/>
            <person name="Yuan J."/>
            <person name="Sun Y."/>
            <person name="Gao Y."/>
            <person name="Zhang L."/>
            <person name="Li S."/>
            <person name="Dai H."/>
            <person name="Hamel J.F."/>
            <person name="Liu C."/>
            <person name="Yu Y."/>
            <person name="Liu S."/>
            <person name="Lin W."/>
            <person name="Guo K."/>
            <person name="Jin S."/>
            <person name="Xu P."/>
            <person name="Storey K.B."/>
            <person name="Huan P."/>
            <person name="Zhang T."/>
            <person name="Zhou Y."/>
            <person name="Zhang J."/>
            <person name="Lin C."/>
            <person name="Li X."/>
            <person name="Xing L."/>
            <person name="Huo D."/>
            <person name="Sun M."/>
            <person name="Wang L."/>
            <person name="Mercier A."/>
            <person name="Li F."/>
            <person name="Yang H."/>
            <person name="Xiang J."/>
        </authorList>
    </citation>
    <scope>NUCLEOTIDE SEQUENCE [LARGE SCALE GENOMIC DNA]</scope>
    <source>
        <strain evidence="3">Shaxun</strain>
        <tissue evidence="3">Muscle</tissue>
    </source>
</reference>
<dbReference type="GO" id="GO:0003743">
    <property type="term" value="F:translation initiation factor activity"/>
    <property type="evidence" value="ECO:0007669"/>
    <property type="project" value="UniProtKB-KW"/>
</dbReference>
<organism evidence="3 4">
    <name type="scientific">Stichopus japonicus</name>
    <name type="common">Sea cucumber</name>
    <dbReference type="NCBI Taxonomy" id="307972"/>
    <lineage>
        <taxon>Eukaryota</taxon>
        <taxon>Metazoa</taxon>
        <taxon>Echinodermata</taxon>
        <taxon>Eleutherozoa</taxon>
        <taxon>Echinozoa</taxon>
        <taxon>Holothuroidea</taxon>
        <taxon>Aspidochirotacea</taxon>
        <taxon>Aspidochirotida</taxon>
        <taxon>Stichopodidae</taxon>
        <taxon>Apostichopus</taxon>
    </lineage>
</organism>
<feature type="compositionally biased region" description="Polar residues" evidence="1">
    <location>
        <begin position="253"/>
        <end position="263"/>
    </location>
</feature>
<gene>
    <name evidence="3" type="ORF">BSL78_11210</name>
</gene>
<dbReference type="GO" id="GO:0016251">
    <property type="term" value="F:RNA polymerase II general transcription initiation factor activity"/>
    <property type="evidence" value="ECO:0007669"/>
    <property type="project" value="TreeGrafter"/>
</dbReference>
<evidence type="ECO:0000313" key="3">
    <source>
        <dbReference type="EMBL" id="PIK51911.1"/>
    </source>
</evidence>
<dbReference type="Proteomes" id="UP000230750">
    <property type="component" value="Unassembled WGS sequence"/>
</dbReference>
<dbReference type="PANTHER" id="PTHR15137:SF9">
    <property type="entry name" value="TRANSCRIPTION INITIATION FACTOR TFIID SUBUNIT 2"/>
    <property type="match status" value="1"/>
</dbReference>
<keyword evidence="3" id="KW-0648">Protein biosynthesis</keyword>
<dbReference type="GO" id="GO:0003682">
    <property type="term" value="F:chromatin binding"/>
    <property type="evidence" value="ECO:0007669"/>
    <property type="project" value="TreeGrafter"/>
</dbReference>
<evidence type="ECO:0000313" key="4">
    <source>
        <dbReference type="Proteomes" id="UP000230750"/>
    </source>
</evidence>
<evidence type="ECO:0000259" key="2">
    <source>
        <dbReference type="Pfam" id="PF25577"/>
    </source>
</evidence>
<dbReference type="OrthoDB" id="308861at2759"/>
<keyword evidence="3" id="KW-0396">Initiation factor</keyword>
<name>A0A2G8KV91_STIJA</name>
<evidence type="ECO:0000256" key="1">
    <source>
        <dbReference type="SAM" id="MobiDB-lite"/>
    </source>
</evidence>